<feature type="compositionally biased region" description="Polar residues" evidence="2">
    <location>
        <begin position="204"/>
        <end position="221"/>
    </location>
</feature>
<feature type="region of interest" description="Disordered" evidence="2">
    <location>
        <begin position="619"/>
        <end position="640"/>
    </location>
</feature>
<feature type="compositionally biased region" description="Basic and acidic residues" evidence="2">
    <location>
        <begin position="430"/>
        <end position="441"/>
    </location>
</feature>
<sequence length="832" mass="91964">MNKFVFVVLCALLVGGALGDAALGNYYKDVVREQHKVINEMNQNFTELEKASEKLIDLGFYVGRHTLPPKTVKITKTVAVKVPVPFPVKVPEPVPVPVPVSKPVPVPVPTLVAVPVEGTAQTATGQTLVVTVPATSASTPTVATVPSADAAPASSLVHASTVQVQDWKNTSSASTTNSTDITSRRRRTSIIAKSLRKRDRMRARNSTTHQAPEQQQHQDSTMVVLKFKPLRIRLQSTDLSRMRSNRRPSRMAASGPATNSTRPRSPVPRIRRIPLRHSTPEANLRRLRRRPSAKTTASPESSSISVEEEEQEKDQELLYSSDPREEQRLDLALTTEEDHERESLELEQDSEQQSEEEEEEETEESEEEKERVAAVRSRTSSSAKLRKAKRPTKKATYRVSKTKPKRSKPSQQSRPDGKKKRKKASASSSSKERERPREKKSTSLRHARSKLFENRTRGMRSPILRATKLTTPIRKTSRSSTIITTTTTTTTTEAPAVYEEEVPARVPRVLAAASSPKASIIRHLNPFQSPPPVGPVAVPEEHRPRHTVTRYRGDAPPTRRYPPRATIIRIHIIRTHRGKHIKIFVIKPTPPWNDFLSTEPPKTIPTLLGEASSPIEQRLKPESSEGGSVTHHHHQQATGYHTFTEHHPIAPSQHEQYGTKHTGSYGVTAKPTLFGVPSDAHLFPNYTPSGASGRHHHAPANGGNHHHDHHDHHAGSGHSLHQHNDAPSGKFHYHFHNVHVIGGDASATDDHHQSAASEHQYAVHGGSGSDQHDGGHVTSYDPPASGNTYHFHDDTDDLLAGATDTQEQLHQPPFGESSSYRSAGFEAGTGHQ</sequence>
<feature type="compositionally biased region" description="Acidic residues" evidence="2">
    <location>
        <begin position="345"/>
        <end position="367"/>
    </location>
</feature>
<feature type="chain" id="PRO_5043848105" evidence="3">
    <location>
        <begin position="20"/>
        <end position="832"/>
    </location>
</feature>
<dbReference type="AlphaFoldDB" id="A0A182J5X6"/>
<feature type="region of interest" description="Disordered" evidence="2">
    <location>
        <begin position="685"/>
        <end position="731"/>
    </location>
</feature>
<feature type="compositionally biased region" description="Low complexity" evidence="2">
    <location>
        <begin position="374"/>
        <end position="383"/>
    </location>
</feature>
<evidence type="ECO:0000256" key="1">
    <source>
        <dbReference type="SAM" id="Coils"/>
    </source>
</evidence>
<feature type="compositionally biased region" description="Basic residues" evidence="2">
    <location>
        <begin position="184"/>
        <end position="203"/>
    </location>
</feature>
<feature type="compositionally biased region" description="Basic residues" evidence="2">
    <location>
        <begin position="384"/>
        <end position="408"/>
    </location>
</feature>
<dbReference type="STRING" id="41427.A0A182J5X6"/>
<reference evidence="4" key="1">
    <citation type="submission" date="2022-08" db="UniProtKB">
        <authorList>
            <consortium name="EnsemblMetazoa"/>
        </authorList>
    </citation>
    <scope>IDENTIFICATION</scope>
    <source>
        <strain evidence="4">EBRO</strain>
    </source>
</reference>
<name>A0A182J5X6_ANOAO</name>
<feature type="region of interest" description="Disordered" evidence="2">
    <location>
        <begin position="743"/>
        <end position="832"/>
    </location>
</feature>
<feature type="region of interest" description="Disordered" evidence="2">
    <location>
        <begin position="168"/>
        <end position="456"/>
    </location>
</feature>
<evidence type="ECO:0000313" key="4">
    <source>
        <dbReference type="EnsemblMetazoa" id="AATE011967-PA.1"/>
    </source>
</evidence>
<feature type="compositionally biased region" description="Basic residues" evidence="2">
    <location>
        <begin position="693"/>
        <end position="712"/>
    </location>
</feature>
<keyword evidence="3" id="KW-0732">Signal</keyword>
<protein>
    <submittedName>
        <fullName evidence="4">Uncharacterized protein</fullName>
    </submittedName>
</protein>
<dbReference type="EnsemblMetazoa" id="AATE011967-RA">
    <property type="protein sequence ID" value="AATE011967-PA.1"/>
    <property type="gene ID" value="AATE011967"/>
</dbReference>
<feature type="compositionally biased region" description="Low complexity" evidence="2">
    <location>
        <begin position="170"/>
        <end position="181"/>
    </location>
</feature>
<evidence type="ECO:0000256" key="3">
    <source>
        <dbReference type="SAM" id="SignalP"/>
    </source>
</evidence>
<accession>A0A182J5X6</accession>
<evidence type="ECO:0000256" key="2">
    <source>
        <dbReference type="SAM" id="MobiDB-lite"/>
    </source>
</evidence>
<organism evidence="4">
    <name type="scientific">Anopheles atroparvus</name>
    <name type="common">European mosquito</name>
    <dbReference type="NCBI Taxonomy" id="41427"/>
    <lineage>
        <taxon>Eukaryota</taxon>
        <taxon>Metazoa</taxon>
        <taxon>Ecdysozoa</taxon>
        <taxon>Arthropoda</taxon>
        <taxon>Hexapoda</taxon>
        <taxon>Insecta</taxon>
        <taxon>Pterygota</taxon>
        <taxon>Neoptera</taxon>
        <taxon>Endopterygota</taxon>
        <taxon>Diptera</taxon>
        <taxon>Nematocera</taxon>
        <taxon>Culicoidea</taxon>
        <taxon>Culicidae</taxon>
        <taxon>Anophelinae</taxon>
        <taxon>Anopheles</taxon>
    </lineage>
</organism>
<keyword evidence="1" id="KW-0175">Coiled coil</keyword>
<feature type="signal peptide" evidence="3">
    <location>
        <begin position="1"/>
        <end position="19"/>
    </location>
</feature>
<dbReference type="VEuPathDB" id="VectorBase:AATE011967"/>
<feature type="coiled-coil region" evidence="1">
    <location>
        <begin position="31"/>
        <end position="58"/>
    </location>
</feature>
<proteinExistence type="predicted"/>